<evidence type="ECO:0000256" key="1">
    <source>
        <dbReference type="SAM" id="SignalP"/>
    </source>
</evidence>
<feature type="signal peptide" evidence="1">
    <location>
        <begin position="1"/>
        <end position="30"/>
    </location>
</feature>
<dbReference type="Gene3D" id="3.40.33.10">
    <property type="entry name" value="CAP"/>
    <property type="match status" value="1"/>
</dbReference>
<protein>
    <recommendedName>
        <fullName evidence="2">SCP domain-containing protein</fullName>
    </recommendedName>
</protein>
<dbReference type="OrthoDB" id="414826at2759"/>
<dbReference type="CDD" id="cd05380">
    <property type="entry name" value="CAP_euk"/>
    <property type="match status" value="1"/>
</dbReference>
<dbReference type="PRINTS" id="PR00837">
    <property type="entry name" value="V5TPXLIKE"/>
</dbReference>
<dbReference type="Proteomes" id="UP000594260">
    <property type="component" value="Unplaced"/>
</dbReference>
<dbReference type="Pfam" id="PF00188">
    <property type="entry name" value="CAP"/>
    <property type="match status" value="1"/>
</dbReference>
<evidence type="ECO:0000313" key="3">
    <source>
        <dbReference type="EnsemblMetazoa" id="XP_022650640"/>
    </source>
</evidence>
<keyword evidence="1" id="KW-0732">Signal</keyword>
<evidence type="ECO:0000313" key="4">
    <source>
        <dbReference type="Proteomes" id="UP000594260"/>
    </source>
</evidence>
<dbReference type="InParanoid" id="A0A7M7JDV2"/>
<accession>A0A7M7JDV2</accession>
<dbReference type="InterPro" id="IPR001283">
    <property type="entry name" value="CRISP-related"/>
</dbReference>
<feature type="domain" description="SCP" evidence="2">
    <location>
        <begin position="75"/>
        <end position="255"/>
    </location>
</feature>
<reference evidence="3" key="1">
    <citation type="submission" date="2021-01" db="UniProtKB">
        <authorList>
            <consortium name="EnsemblMetazoa"/>
        </authorList>
    </citation>
    <scope>IDENTIFICATION</scope>
</reference>
<dbReference type="SUPFAM" id="SSF55797">
    <property type="entry name" value="PR-1-like"/>
    <property type="match status" value="1"/>
</dbReference>
<dbReference type="GeneID" id="111245910"/>
<name>A0A7M7JDV2_VARDE</name>
<proteinExistence type="predicted"/>
<evidence type="ECO:0000259" key="2">
    <source>
        <dbReference type="SMART" id="SM00198"/>
    </source>
</evidence>
<dbReference type="InterPro" id="IPR035940">
    <property type="entry name" value="CAP_sf"/>
</dbReference>
<dbReference type="EnsemblMetazoa" id="XM_022794905">
    <property type="protein sequence ID" value="XP_022650640"/>
    <property type="gene ID" value="LOC111245910"/>
</dbReference>
<dbReference type="OMA" id="MNCESVE"/>
<dbReference type="InterPro" id="IPR014044">
    <property type="entry name" value="CAP_dom"/>
</dbReference>
<dbReference type="PANTHER" id="PTHR10334">
    <property type="entry name" value="CYSTEINE-RICH SECRETORY PROTEIN-RELATED"/>
    <property type="match status" value="1"/>
</dbReference>
<dbReference type="AlphaFoldDB" id="A0A7M7JDV2"/>
<dbReference type="RefSeq" id="XP_022650640.1">
    <property type="nucleotide sequence ID" value="XM_022794905.1"/>
</dbReference>
<dbReference type="SMART" id="SM00198">
    <property type="entry name" value="SCP"/>
    <property type="match status" value="1"/>
</dbReference>
<keyword evidence="4" id="KW-1185">Reference proteome</keyword>
<dbReference type="KEGG" id="vde:111245910"/>
<organism evidence="3 4">
    <name type="scientific">Varroa destructor</name>
    <name type="common">Honeybee mite</name>
    <dbReference type="NCBI Taxonomy" id="109461"/>
    <lineage>
        <taxon>Eukaryota</taxon>
        <taxon>Metazoa</taxon>
        <taxon>Ecdysozoa</taxon>
        <taxon>Arthropoda</taxon>
        <taxon>Chelicerata</taxon>
        <taxon>Arachnida</taxon>
        <taxon>Acari</taxon>
        <taxon>Parasitiformes</taxon>
        <taxon>Mesostigmata</taxon>
        <taxon>Gamasina</taxon>
        <taxon>Dermanyssoidea</taxon>
        <taxon>Varroidae</taxon>
        <taxon>Varroa</taxon>
    </lineage>
</organism>
<feature type="chain" id="PRO_5029899277" description="SCP domain-containing protein" evidence="1">
    <location>
        <begin position="31"/>
        <end position="297"/>
    </location>
</feature>
<sequence>MCAAVEMLPRSTVAASFIVVAMLDLGQVMSQCPKKDIKCIYPVLKEFDPSGIQLLGHASCLRRECPNLVDDDKGESKDVVLKLHNELRQKIALGEDVHFRRTARTSQGAGNMLQMVWDDNLAENAMNWAFQLCLDRGRPTGRLWRHDQLKCRSTDQFMYVGQNLFWVHDDHGIINWKHAIGTWYNQRFNMNDNFVEQPPGLYTNVSEFIQLIWAHSFKVGCGYLKATFDNPVDPAHRYVQSFYICNYGPQGNRPWIYIYRVGNPASNCPQGSLPSKEYIGLCKVYDEDVVRQNNGNY</sequence>